<keyword evidence="4" id="KW-0297">G-protein coupled receptor</keyword>
<dbReference type="PROSITE" id="PS50262">
    <property type="entry name" value="G_PROTEIN_RECEP_F1_2"/>
    <property type="match status" value="1"/>
</dbReference>
<keyword evidence="5 9" id="KW-0472">Membrane</keyword>
<sequence>MENLTEHGPTNTVTMYSSSYESKNVTMDKLNKMELTKYIPSLVSLVILMLIGIVGNACVVVVYKLKFKRSSARVYIISLALADMSVCLIGLPYHIIDLTHPVNYHSVLACKSLSYLIAACNFSSVFILLVAGLDRYFKVCRPLKRQIKDFGDRKACVIAIWLAALLSVPNAVIYGHSTVQLDGVGYNMTGSECFIDDTYTGSYVGIGYLGFNLLVFVSSVVYLIVIYSLIGRTIRIHRLLPITLNKSVRVCFCWKQKSNENDTVKNAAGNEKEECSLVGISHDDNGKGQPATEPSAMSPNLDTPETSLFVRKGNVSINAQDKTNKLHVHRNDNNKDRVVRNSSNTIVRHTMVGANAHEKNIHKITMMMFTITVAFILTYLPFLTVSIMDAINNDFWKGLSHAENIVCDLMLRIYVLNNVCNPFIYSFWDAKFRRELKRCFVCFSKGQTDTTIGSTTSQIKRQ</sequence>
<name>A0A9D3Z2P0_DREPO</name>
<dbReference type="OrthoDB" id="6104162at2759"/>
<dbReference type="CDD" id="cd00637">
    <property type="entry name" value="7tm_classA_rhodopsin-like"/>
    <property type="match status" value="1"/>
</dbReference>
<evidence type="ECO:0000313" key="12">
    <source>
        <dbReference type="Proteomes" id="UP000828390"/>
    </source>
</evidence>
<dbReference type="Gene3D" id="1.20.1070.10">
    <property type="entry name" value="Rhodopsin 7-helix transmembrane proteins"/>
    <property type="match status" value="1"/>
</dbReference>
<feature type="transmembrane region" description="Helical" evidence="9">
    <location>
        <begin position="155"/>
        <end position="174"/>
    </location>
</feature>
<dbReference type="AlphaFoldDB" id="A0A9D3Z2P0"/>
<feature type="transmembrane region" description="Helical" evidence="9">
    <location>
        <begin position="206"/>
        <end position="230"/>
    </location>
</feature>
<feature type="domain" description="G-protein coupled receptors family 1 profile" evidence="10">
    <location>
        <begin position="55"/>
        <end position="425"/>
    </location>
</feature>
<dbReference type="Proteomes" id="UP000828390">
    <property type="component" value="Unassembled WGS sequence"/>
</dbReference>
<evidence type="ECO:0000259" key="10">
    <source>
        <dbReference type="PROSITE" id="PS50262"/>
    </source>
</evidence>
<reference evidence="11" key="1">
    <citation type="journal article" date="2019" name="bioRxiv">
        <title>The Genome of the Zebra Mussel, Dreissena polymorpha: A Resource for Invasive Species Research.</title>
        <authorList>
            <person name="McCartney M.A."/>
            <person name="Auch B."/>
            <person name="Kono T."/>
            <person name="Mallez S."/>
            <person name="Zhang Y."/>
            <person name="Obille A."/>
            <person name="Becker A."/>
            <person name="Abrahante J.E."/>
            <person name="Garbe J."/>
            <person name="Badalamenti J.P."/>
            <person name="Herman A."/>
            <person name="Mangelson H."/>
            <person name="Liachko I."/>
            <person name="Sullivan S."/>
            <person name="Sone E.D."/>
            <person name="Koren S."/>
            <person name="Silverstein K.A.T."/>
            <person name="Beckman K.B."/>
            <person name="Gohl D.M."/>
        </authorList>
    </citation>
    <scope>NUCLEOTIDE SEQUENCE</scope>
    <source>
        <strain evidence="11">Duluth1</strain>
        <tissue evidence="11">Whole animal</tissue>
    </source>
</reference>
<keyword evidence="12" id="KW-1185">Reference proteome</keyword>
<keyword evidence="3 9" id="KW-1133">Transmembrane helix</keyword>
<feature type="transmembrane region" description="Helical" evidence="9">
    <location>
        <begin position="369"/>
        <end position="391"/>
    </location>
</feature>
<organism evidence="11 12">
    <name type="scientific">Dreissena polymorpha</name>
    <name type="common">Zebra mussel</name>
    <name type="synonym">Mytilus polymorpha</name>
    <dbReference type="NCBI Taxonomy" id="45954"/>
    <lineage>
        <taxon>Eukaryota</taxon>
        <taxon>Metazoa</taxon>
        <taxon>Spiralia</taxon>
        <taxon>Lophotrochozoa</taxon>
        <taxon>Mollusca</taxon>
        <taxon>Bivalvia</taxon>
        <taxon>Autobranchia</taxon>
        <taxon>Heteroconchia</taxon>
        <taxon>Euheterodonta</taxon>
        <taxon>Imparidentia</taxon>
        <taxon>Neoheterodontei</taxon>
        <taxon>Myida</taxon>
        <taxon>Dreissenoidea</taxon>
        <taxon>Dreissenidae</taxon>
        <taxon>Dreissena</taxon>
    </lineage>
</organism>
<evidence type="ECO:0000256" key="9">
    <source>
        <dbReference type="SAM" id="Phobius"/>
    </source>
</evidence>
<dbReference type="InterPro" id="IPR017452">
    <property type="entry name" value="GPCR_Rhodpsn_7TM"/>
</dbReference>
<keyword evidence="2 9" id="KW-0812">Transmembrane</keyword>
<gene>
    <name evidence="11" type="ORF">DPMN_069015</name>
</gene>
<protein>
    <recommendedName>
        <fullName evidence="10">G-protein coupled receptors family 1 profile domain-containing protein</fullName>
    </recommendedName>
</protein>
<evidence type="ECO:0000313" key="11">
    <source>
        <dbReference type="EMBL" id="KAH3709551.1"/>
    </source>
</evidence>
<feature type="transmembrane region" description="Helical" evidence="9">
    <location>
        <begin position="38"/>
        <end position="62"/>
    </location>
</feature>
<feature type="transmembrane region" description="Helical" evidence="9">
    <location>
        <begin position="74"/>
        <end position="95"/>
    </location>
</feature>
<dbReference type="GO" id="GO:0004930">
    <property type="term" value="F:G protein-coupled receptor activity"/>
    <property type="evidence" value="ECO:0007669"/>
    <property type="project" value="UniProtKB-KW"/>
</dbReference>
<comment type="subcellular location">
    <subcellularLocation>
        <location evidence="1">Membrane</location>
        <topology evidence="1">Multi-pass membrane protein</topology>
    </subcellularLocation>
</comment>
<feature type="region of interest" description="Disordered" evidence="8">
    <location>
        <begin position="281"/>
        <end position="303"/>
    </location>
</feature>
<accession>A0A9D3Z2P0</accession>
<dbReference type="EMBL" id="JAIWYP010000014">
    <property type="protein sequence ID" value="KAH3709551.1"/>
    <property type="molecule type" value="Genomic_DNA"/>
</dbReference>
<dbReference type="PANTHER" id="PTHR24243:SF208">
    <property type="entry name" value="PYROKININ-1 RECEPTOR"/>
    <property type="match status" value="1"/>
</dbReference>
<evidence type="ECO:0000256" key="6">
    <source>
        <dbReference type="ARBA" id="ARBA00023170"/>
    </source>
</evidence>
<dbReference type="SUPFAM" id="SSF81321">
    <property type="entry name" value="Family A G protein-coupled receptor-like"/>
    <property type="match status" value="1"/>
</dbReference>
<dbReference type="Pfam" id="PF00001">
    <property type="entry name" value="7tm_1"/>
    <property type="match status" value="1"/>
</dbReference>
<evidence type="ECO:0000256" key="7">
    <source>
        <dbReference type="ARBA" id="ARBA00023224"/>
    </source>
</evidence>
<feature type="transmembrane region" description="Helical" evidence="9">
    <location>
        <begin position="115"/>
        <end position="134"/>
    </location>
</feature>
<dbReference type="PANTHER" id="PTHR24243">
    <property type="entry name" value="G-PROTEIN COUPLED RECEPTOR"/>
    <property type="match status" value="1"/>
</dbReference>
<reference evidence="11" key="2">
    <citation type="submission" date="2020-11" db="EMBL/GenBank/DDBJ databases">
        <authorList>
            <person name="McCartney M.A."/>
            <person name="Auch B."/>
            <person name="Kono T."/>
            <person name="Mallez S."/>
            <person name="Becker A."/>
            <person name="Gohl D.M."/>
            <person name="Silverstein K.A.T."/>
            <person name="Koren S."/>
            <person name="Bechman K.B."/>
            <person name="Herman A."/>
            <person name="Abrahante J.E."/>
            <person name="Garbe J."/>
        </authorList>
    </citation>
    <scope>NUCLEOTIDE SEQUENCE</scope>
    <source>
        <strain evidence="11">Duluth1</strain>
        <tissue evidence="11">Whole animal</tissue>
    </source>
</reference>
<evidence type="ECO:0000256" key="4">
    <source>
        <dbReference type="ARBA" id="ARBA00023040"/>
    </source>
</evidence>
<dbReference type="PRINTS" id="PR00237">
    <property type="entry name" value="GPCRRHODOPSN"/>
</dbReference>
<evidence type="ECO:0000256" key="8">
    <source>
        <dbReference type="SAM" id="MobiDB-lite"/>
    </source>
</evidence>
<comment type="caution">
    <text evidence="11">The sequence shown here is derived from an EMBL/GenBank/DDBJ whole genome shotgun (WGS) entry which is preliminary data.</text>
</comment>
<evidence type="ECO:0000256" key="3">
    <source>
        <dbReference type="ARBA" id="ARBA00022989"/>
    </source>
</evidence>
<keyword evidence="6" id="KW-0675">Receptor</keyword>
<dbReference type="InterPro" id="IPR000276">
    <property type="entry name" value="GPCR_Rhodpsn"/>
</dbReference>
<feature type="transmembrane region" description="Helical" evidence="9">
    <location>
        <begin position="411"/>
        <end position="428"/>
    </location>
</feature>
<evidence type="ECO:0000256" key="2">
    <source>
        <dbReference type="ARBA" id="ARBA00022692"/>
    </source>
</evidence>
<evidence type="ECO:0000256" key="5">
    <source>
        <dbReference type="ARBA" id="ARBA00023136"/>
    </source>
</evidence>
<proteinExistence type="predicted"/>
<keyword evidence="7" id="KW-0807">Transducer</keyword>
<dbReference type="GO" id="GO:0016020">
    <property type="term" value="C:membrane"/>
    <property type="evidence" value="ECO:0007669"/>
    <property type="project" value="UniProtKB-SubCell"/>
</dbReference>
<evidence type="ECO:0000256" key="1">
    <source>
        <dbReference type="ARBA" id="ARBA00004141"/>
    </source>
</evidence>